<dbReference type="SUPFAM" id="SSF46894">
    <property type="entry name" value="C-terminal effector domain of the bipartite response regulators"/>
    <property type="match status" value="1"/>
</dbReference>
<name>A0A1I3MGF2_9FLAO</name>
<dbReference type="AlphaFoldDB" id="A0A1I3MGF2"/>
<keyword evidence="5" id="KW-1185">Reference proteome</keyword>
<dbReference type="InterPro" id="IPR036388">
    <property type="entry name" value="WH-like_DNA-bd_sf"/>
</dbReference>
<dbReference type="SMART" id="SM00421">
    <property type="entry name" value="HTH_LUXR"/>
    <property type="match status" value="1"/>
</dbReference>
<reference evidence="5" key="1">
    <citation type="submission" date="2016-10" db="EMBL/GenBank/DDBJ databases">
        <authorList>
            <person name="Varghese N."/>
            <person name="Submissions S."/>
        </authorList>
    </citation>
    <scope>NUCLEOTIDE SEQUENCE [LARGE SCALE GENOMIC DNA]</scope>
    <source>
        <strain evidence="5">DSM 28881</strain>
    </source>
</reference>
<protein>
    <submittedName>
        <fullName evidence="4">Regulatory protein, luxR family</fullName>
    </submittedName>
</protein>
<dbReference type="RefSeq" id="WP_090838649.1">
    <property type="nucleotide sequence ID" value="NZ_FORM01000003.1"/>
</dbReference>
<dbReference type="Gene3D" id="1.10.10.10">
    <property type="entry name" value="Winged helix-like DNA-binding domain superfamily/Winged helix DNA-binding domain"/>
    <property type="match status" value="1"/>
</dbReference>
<dbReference type="InterPro" id="IPR000792">
    <property type="entry name" value="Tscrpt_reg_LuxR_C"/>
</dbReference>
<dbReference type="InterPro" id="IPR016032">
    <property type="entry name" value="Sig_transdc_resp-reg_C-effctor"/>
</dbReference>
<dbReference type="STRING" id="1144750.SAMN05443431_103151"/>
<keyword evidence="1" id="KW-0175">Coiled coil</keyword>
<sequence>MIKKQSITVVNALFYSVIFLCVGLVSAQNYRTPNFYSLIDSADVYIDDFPKKAEQFLDSIPKPITSTIKGRLASYYQLRGLINDKYEEPIKEFQNFSLALKYAKLENEYDIAGMVSLELFFNTYIIKRDATAFKYLDDAKAFYALAKNTNGLAEVSQMYAYVQFNQNNYAKSNALLLPNLERYKNIKDDQYYYMYALFMLSSNYAHLNNLDKGHYYFNSLKALQNDSTLSPSLYASHVVTINTCFAEVHLQHKNLDSTLYYLEASGKMRPAMNVSDTKQYFNLYADYYKQLGNSAFKNSYLDSLRVFNDQQFDKALKASLDINTALVSKDEALVDATDKRNTNRLWIIILAIILVALGIVITMRYKKIRLKIVEFSKRKDEYQFMQTNHEKLKVKVRGLEDYIKELKKELRAISTIDNSREQKEKTKALYKNLHHQSSTFLAKEENYLELINDVNIEFFTQIKTLHPTLTDSEIIICYYLFLGFKNKEIAAFLNTSTRSVESKRYRLSKKIEALDSNLTLIDYLNVTFKNSKISAF</sequence>
<keyword evidence="2" id="KW-1133">Transmembrane helix</keyword>
<evidence type="ECO:0000313" key="4">
    <source>
        <dbReference type="EMBL" id="SFI96043.1"/>
    </source>
</evidence>
<feature type="domain" description="HTH luxR-type" evidence="3">
    <location>
        <begin position="466"/>
        <end position="524"/>
    </location>
</feature>
<gene>
    <name evidence="4" type="ORF">SAMN05443431_103151</name>
</gene>
<feature type="transmembrane region" description="Helical" evidence="2">
    <location>
        <begin position="345"/>
        <end position="363"/>
    </location>
</feature>
<evidence type="ECO:0000256" key="2">
    <source>
        <dbReference type="SAM" id="Phobius"/>
    </source>
</evidence>
<evidence type="ECO:0000313" key="5">
    <source>
        <dbReference type="Proteomes" id="UP000199559"/>
    </source>
</evidence>
<accession>A0A1I3MGF2</accession>
<keyword evidence="2" id="KW-0472">Membrane</keyword>
<dbReference type="GO" id="GO:0006355">
    <property type="term" value="P:regulation of DNA-templated transcription"/>
    <property type="evidence" value="ECO:0007669"/>
    <property type="project" value="InterPro"/>
</dbReference>
<feature type="coiled-coil region" evidence="1">
    <location>
        <begin position="389"/>
        <end position="436"/>
    </location>
</feature>
<organism evidence="4 5">
    <name type="scientific">Olleya namhaensis</name>
    <dbReference type="NCBI Taxonomy" id="1144750"/>
    <lineage>
        <taxon>Bacteria</taxon>
        <taxon>Pseudomonadati</taxon>
        <taxon>Bacteroidota</taxon>
        <taxon>Flavobacteriia</taxon>
        <taxon>Flavobacteriales</taxon>
        <taxon>Flavobacteriaceae</taxon>
    </lineage>
</organism>
<keyword evidence="2" id="KW-0812">Transmembrane</keyword>
<dbReference type="EMBL" id="FORM01000003">
    <property type="protein sequence ID" value="SFI96043.1"/>
    <property type="molecule type" value="Genomic_DNA"/>
</dbReference>
<dbReference type="GO" id="GO:0003677">
    <property type="term" value="F:DNA binding"/>
    <property type="evidence" value="ECO:0007669"/>
    <property type="project" value="InterPro"/>
</dbReference>
<proteinExistence type="predicted"/>
<evidence type="ECO:0000259" key="3">
    <source>
        <dbReference type="SMART" id="SM00421"/>
    </source>
</evidence>
<evidence type="ECO:0000256" key="1">
    <source>
        <dbReference type="SAM" id="Coils"/>
    </source>
</evidence>
<dbReference type="Proteomes" id="UP000199559">
    <property type="component" value="Unassembled WGS sequence"/>
</dbReference>